<dbReference type="Gene3D" id="3.40.50.1820">
    <property type="entry name" value="alpha/beta hydrolase"/>
    <property type="match status" value="1"/>
</dbReference>
<gene>
    <name evidence="2" type="ORF">DCAR_0311077</name>
</gene>
<feature type="domain" description="Serine hydrolase" evidence="1">
    <location>
        <begin position="8"/>
        <end position="217"/>
    </location>
</feature>
<dbReference type="AlphaFoldDB" id="A0AAF0WKZ8"/>
<dbReference type="PANTHER" id="PTHR22778">
    <property type="entry name" value="OVARIAN CANCER GENE-2 PROTEIN-RELATED"/>
    <property type="match status" value="1"/>
</dbReference>
<dbReference type="InterPro" id="IPR005645">
    <property type="entry name" value="FSH-like_dom"/>
</dbReference>
<evidence type="ECO:0000259" key="1">
    <source>
        <dbReference type="Pfam" id="PF03959"/>
    </source>
</evidence>
<dbReference type="Proteomes" id="UP000077755">
    <property type="component" value="Chromosome 3"/>
</dbReference>
<dbReference type="InterPro" id="IPR029058">
    <property type="entry name" value="AB_hydrolase_fold"/>
</dbReference>
<keyword evidence="3" id="KW-1185">Reference proteome</keyword>
<protein>
    <recommendedName>
        <fullName evidence="1">Serine hydrolase domain-containing protein</fullName>
    </recommendedName>
</protein>
<evidence type="ECO:0000313" key="2">
    <source>
        <dbReference type="EMBL" id="WOG91822.1"/>
    </source>
</evidence>
<dbReference type="Pfam" id="PF03959">
    <property type="entry name" value="FSH1"/>
    <property type="match status" value="1"/>
</dbReference>
<reference evidence="2" key="1">
    <citation type="journal article" date="2016" name="Nat. Genet.">
        <title>A high-quality carrot genome assembly provides new insights into carotenoid accumulation and asterid genome evolution.</title>
        <authorList>
            <person name="Iorizzo M."/>
            <person name="Ellison S."/>
            <person name="Senalik D."/>
            <person name="Zeng P."/>
            <person name="Satapoomin P."/>
            <person name="Huang J."/>
            <person name="Bowman M."/>
            <person name="Iovene M."/>
            <person name="Sanseverino W."/>
            <person name="Cavagnaro P."/>
            <person name="Yildiz M."/>
            <person name="Macko-Podgorni A."/>
            <person name="Moranska E."/>
            <person name="Grzebelus E."/>
            <person name="Grzebelus D."/>
            <person name="Ashrafi H."/>
            <person name="Zheng Z."/>
            <person name="Cheng S."/>
            <person name="Spooner D."/>
            <person name="Van Deynze A."/>
            <person name="Simon P."/>
        </authorList>
    </citation>
    <scope>NUCLEOTIDE SEQUENCE</scope>
    <source>
        <tissue evidence="2">Leaf</tissue>
    </source>
</reference>
<dbReference type="PANTHER" id="PTHR22778:SF52">
    <property type="entry name" value="SERINE HYDROLASE FSH DOMAIN-CONTAINING PROTEIN"/>
    <property type="match status" value="1"/>
</dbReference>
<dbReference type="SUPFAM" id="SSF53474">
    <property type="entry name" value="alpha/beta-Hydrolases"/>
    <property type="match status" value="1"/>
</dbReference>
<proteinExistence type="predicted"/>
<sequence>MKLTSEMKKSKILCLHGGRSSGVLLKEELEIWPSSVLERMDLVCIDAPFAAYDVDFRAFTWYDDQVCHPTTSNQLRLNIMFNESVAYIEETMVKLGPFDGVLGMSMGALIAAALPGMQAQVNYFSLSTFLAEHVIKIYIASYLKCVVVICGGKFASVEIATPKLAENAFSSLIQTPSLHIFGENDFAKLGAIELLESFVDPFVILHPGGHEVPELDEKGLKVMNSFLDKIQASFPSPRVRSLM</sequence>
<evidence type="ECO:0000313" key="3">
    <source>
        <dbReference type="Proteomes" id="UP000077755"/>
    </source>
</evidence>
<name>A0AAF0WKZ8_DAUCS</name>
<reference evidence="2" key="2">
    <citation type="submission" date="2022-03" db="EMBL/GenBank/DDBJ databases">
        <title>Draft title - Genomic analysis of global carrot germplasm unveils the trajectory of domestication and the origin of high carotenoid orange carrot.</title>
        <authorList>
            <person name="Iorizzo M."/>
            <person name="Ellison S."/>
            <person name="Senalik D."/>
            <person name="Macko-Podgorni A."/>
            <person name="Grzebelus D."/>
            <person name="Bostan H."/>
            <person name="Rolling W."/>
            <person name="Curaba J."/>
            <person name="Simon P."/>
        </authorList>
    </citation>
    <scope>NUCLEOTIDE SEQUENCE</scope>
    <source>
        <tissue evidence="2">Leaf</tissue>
    </source>
</reference>
<organism evidence="2 3">
    <name type="scientific">Daucus carota subsp. sativus</name>
    <name type="common">Carrot</name>
    <dbReference type="NCBI Taxonomy" id="79200"/>
    <lineage>
        <taxon>Eukaryota</taxon>
        <taxon>Viridiplantae</taxon>
        <taxon>Streptophyta</taxon>
        <taxon>Embryophyta</taxon>
        <taxon>Tracheophyta</taxon>
        <taxon>Spermatophyta</taxon>
        <taxon>Magnoliopsida</taxon>
        <taxon>eudicotyledons</taxon>
        <taxon>Gunneridae</taxon>
        <taxon>Pentapetalae</taxon>
        <taxon>asterids</taxon>
        <taxon>campanulids</taxon>
        <taxon>Apiales</taxon>
        <taxon>Apiaceae</taxon>
        <taxon>Apioideae</taxon>
        <taxon>Scandiceae</taxon>
        <taxon>Daucinae</taxon>
        <taxon>Daucus</taxon>
        <taxon>Daucus sect. Daucus</taxon>
    </lineage>
</organism>
<accession>A0AAF0WKZ8</accession>
<dbReference type="EMBL" id="CP093345">
    <property type="protein sequence ID" value="WOG91822.1"/>
    <property type="molecule type" value="Genomic_DNA"/>
</dbReference>